<dbReference type="GO" id="GO:0016787">
    <property type="term" value="F:hydrolase activity"/>
    <property type="evidence" value="ECO:0007669"/>
    <property type="project" value="UniProtKB-KW"/>
</dbReference>
<gene>
    <name evidence="3" type="ORF">MALGJ_07320</name>
</gene>
<comment type="caution">
    <text evidence="3">The sequence shown here is derived from an EMBL/GenBank/DDBJ whole genome shotgun (WGS) entry which is preliminary data.</text>
</comment>
<feature type="domain" description="Isochorismatase-like" evidence="2">
    <location>
        <begin position="14"/>
        <end position="194"/>
    </location>
</feature>
<proteinExistence type="predicted"/>
<dbReference type="Gene3D" id="3.40.50.850">
    <property type="entry name" value="Isochorismatase-like"/>
    <property type="match status" value="1"/>
</dbReference>
<accession>A0A7I9Y5V1</accession>
<dbReference type="RefSeq" id="WP_083040445.1">
    <property type="nucleotide sequence ID" value="NZ_BLKY01000001.1"/>
</dbReference>
<dbReference type="CDD" id="cd00431">
    <property type="entry name" value="cysteine_hydrolases"/>
    <property type="match status" value="1"/>
</dbReference>
<name>A0A7I9Y5V1_MYCAL</name>
<dbReference type="Pfam" id="PF00857">
    <property type="entry name" value="Isochorismatase"/>
    <property type="match status" value="1"/>
</dbReference>
<evidence type="ECO:0000256" key="1">
    <source>
        <dbReference type="ARBA" id="ARBA00022801"/>
    </source>
</evidence>
<dbReference type="InterPro" id="IPR000868">
    <property type="entry name" value="Isochorismatase-like_dom"/>
</dbReference>
<sequence length="205" mass="21328">MSPSRLTTEDPAATAVLCVECQNGVLGIDPVFPGLASDNPELVAVLERLLDAARTAGVRVVHATYEGALGGSQTGTAQLWRMLSSATAGWSPGTNPTQVVPDLLAPTDFVLPRHHGLFPTFGTELLPVMGNLGVTTIVLAGVSLNLALPATAAHITQSGFRLVVPRDAVGGTPASYAEQVLDNSISLLGRLTTVDHVITEWTSGR</sequence>
<dbReference type="EMBL" id="BLKY01000001">
    <property type="protein sequence ID" value="GFG84056.1"/>
    <property type="molecule type" value="Genomic_DNA"/>
</dbReference>
<evidence type="ECO:0000313" key="3">
    <source>
        <dbReference type="EMBL" id="GFG84056.1"/>
    </source>
</evidence>
<dbReference type="SUPFAM" id="SSF52499">
    <property type="entry name" value="Isochorismatase-like hydrolases"/>
    <property type="match status" value="1"/>
</dbReference>
<dbReference type="InterPro" id="IPR050272">
    <property type="entry name" value="Isochorismatase-like_hydrls"/>
</dbReference>
<keyword evidence="1" id="KW-0378">Hydrolase</keyword>
<evidence type="ECO:0000259" key="2">
    <source>
        <dbReference type="Pfam" id="PF00857"/>
    </source>
</evidence>
<protein>
    <submittedName>
        <fullName evidence="3">Isochorismatase</fullName>
    </submittedName>
</protein>
<dbReference type="Proteomes" id="UP000465305">
    <property type="component" value="Unassembled WGS sequence"/>
</dbReference>
<reference evidence="3 4" key="1">
    <citation type="journal article" date="2019" name="Emerg. Microbes Infect.">
        <title>Comprehensive subspecies identification of 175 nontuberculous mycobacteria species based on 7547 genomic profiles.</title>
        <authorList>
            <person name="Matsumoto Y."/>
            <person name="Kinjo T."/>
            <person name="Motooka D."/>
            <person name="Nabeya D."/>
            <person name="Jung N."/>
            <person name="Uechi K."/>
            <person name="Horii T."/>
            <person name="Iida T."/>
            <person name="Fujita J."/>
            <person name="Nakamura S."/>
        </authorList>
    </citation>
    <scope>NUCLEOTIDE SEQUENCE [LARGE SCALE GENOMIC DNA]</scope>
    <source>
        <strain evidence="3 4">JCM 30723</strain>
    </source>
</reference>
<dbReference type="InterPro" id="IPR036380">
    <property type="entry name" value="Isochorismatase-like_sf"/>
</dbReference>
<dbReference type="PANTHER" id="PTHR43540">
    <property type="entry name" value="PEROXYUREIDOACRYLATE/UREIDOACRYLATE AMIDOHYDROLASE-RELATED"/>
    <property type="match status" value="1"/>
</dbReference>
<organism evidence="3 4">
    <name type="scientific">Mycolicibacter algericus</name>
    <name type="common">Mycobacterium algericum</name>
    <dbReference type="NCBI Taxonomy" id="1288388"/>
    <lineage>
        <taxon>Bacteria</taxon>
        <taxon>Bacillati</taxon>
        <taxon>Actinomycetota</taxon>
        <taxon>Actinomycetes</taxon>
        <taxon>Mycobacteriales</taxon>
        <taxon>Mycobacteriaceae</taxon>
        <taxon>Mycolicibacter</taxon>
    </lineage>
</organism>
<dbReference type="AlphaFoldDB" id="A0A7I9Y5V1"/>
<evidence type="ECO:0000313" key="4">
    <source>
        <dbReference type="Proteomes" id="UP000465305"/>
    </source>
</evidence>